<dbReference type="Proteomes" id="UP000199409">
    <property type="component" value="Unassembled WGS sequence"/>
</dbReference>
<proteinExistence type="predicted"/>
<dbReference type="GO" id="GO:0015627">
    <property type="term" value="C:type II protein secretion system complex"/>
    <property type="evidence" value="ECO:0007669"/>
    <property type="project" value="InterPro"/>
</dbReference>
<dbReference type="NCBIfam" id="TIGR02532">
    <property type="entry name" value="IV_pilin_GFxxxE"/>
    <property type="match status" value="1"/>
</dbReference>
<dbReference type="PRINTS" id="PR00885">
    <property type="entry name" value="BCTERIALGSPH"/>
</dbReference>
<evidence type="ECO:0000256" key="6">
    <source>
        <dbReference type="SAM" id="Phobius"/>
    </source>
</evidence>
<dbReference type="PROSITE" id="PS00409">
    <property type="entry name" value="PROKAR_NTER_METHYL"/>
    <property type="match status" value="1"/>
</dbReference>
<dbReference type="AlphaFoldDB" id="A0A1H4CRE6"/>
<evidence type="ECO:0000256" key="1">
    <source>
        <dbReference type="ARBA" id="ARBA00004167"/>
    </source>
</evidence>
<evidence type="ECO:0000256" key="2">
    <source>
        <dbReference type="ARBA" id="ARBA00022481"/>
    </source>
</evidence>
<feature type="transmembrane region" description="Helical" evidence="6">
    <location>
        <begin position="12"/>
        <end position="35"/>
    </location>
</feature>
<dbReference type="InterPro" id="IPR045584">
    <property type="entry name" value="Pilin-like"/>
</dbReference>
<evidence type="ECO:0000256" key="5">
    <source>
        <dbReference type="ARBA" id="ARBA00023136"/>
    </source>
</evidence>
<dbReference type="RefSeq" id="WP_092349584.1">
    <property type="nucleotide sequence ID" value="NZ_FNQN01000008.1"/>
</dbReference>
<dbReference type="InterPro" id="IPR002416">
    <property type="entry name" value="T2SS_protein-GspH"/>
</dbReference>
<dbReference type="GO" id="GO:0016020">
    <property type="term" value="C:membrane"/>
    <property type="evidence" value="ECO:0007669"/>
    <property type="project" value="UniProtKB-SubCell"/>
</dbReference>
<evidence type="ECO:0000313" key="7">
    <source>
        <dbReference type="EMBL" id="SEA62985.1"/>
    </source>
</evidence>
<sequence length="172" mass="19311">MLISIAGSSKKASGFTLLELTIVLFLMGLFSVIVIPQFSHIGEGELHHSARRLSWTIKYLFNEAALSSQEHRIIYNLSDNTYRSAVLETDGNLFSVERIPEDIQLEQNIEFMDMTISGRGTFSQGEVTVRILPSGWIEASTIHLRSADKQTLTVVVNPLTGHCETFDGYREF</sequence>
<protein>
    <submittedName>
        <fullName evidence="7">General secretion pathway protein H</fullName>
    </submittedName>
</protein>
<keyword evidence="3 6" id="KW-0812">Transmembrane</keyword>
<keyword evidence="4 6" id="KW-1133">Transmembrane helix</keyword>
<accession>A0A1H4CRE6</accession>
<organism evidence="7 8">
    <name type="scientific">Desulfuromusa kysingii</name>
    <dbReference type="NCBI Taxonomy" id="37625"/>
    <lineage>
        <taxon>Bacteria</taxon>
        <taxon>Pseudomonadati</taxon>
        <taxon>Thermodesulfobacteriota</taxon>
        <taxon>Desulfuromonadia</taxon>
        <taxon>Desulfuromonadales</taxon>
        <taxon>Geopsychrobacteraceae</taxon>
        <taxon>Desulfuromusa</taxon>
    </lineage>
</organism>
<keyword evidence="8" id="KW-1185">Reference proteome</keyword>
<comment type="subcellular location">
    <subcellularLocation>
        <location evidence="1">Membrane</location>
        <topology evidence="1">Single-pass membrane protein</topology>
    </subcellularLocation>
</comment>
<name>A0A1H4CRE6_9BACT</name>
<dbReference type="GO" id="GO:0015628">
    <property type="term" value="P:protein secretion by the type II secretion system"/>
    <property type="evidence" value="ECO:0007669"/>
    <property type="project" value="InterPro"/>
</dbReference>
<dbReference type="STRING" id="37625.SAMN05660420_02685"/>
<dbReference type="InterPro" id="IPR012902">
    <property type="entry name" value="N_methyl_site"/>
</dbReference>
<dbReference type="SUPFAM" id="SSF54523">
    <property type="entry name" value="Pili subunits"/>
    <property type="match status" value="1"/>
</dbReference>
<reference evidence="7 8" key="1">
    <citation type="submission" date="2016-10" db="EMBL/GenBank/DDBJ databases">
        <authorList>
            <person name="de Groot N.N."/>
        </authorList>
    </citation>
    <scope>NUCLEOTIDE SEQUENCE [LARGE SCALE GENOMIC DNA]</scope>
    <source>
        <strain evidence="7 8">DSM 7343</strain>
    </source>
</reference>
<dbReference type="EMBL" id="FNQN01000008">
    <property type="protein sequence ID" value="SEA62985.1"/>
    <property type="molecule type" value="Genomic_DNA"/>
</dbReference>
<dbReference type="Pfam" id="PF07963">
    <property type="entry name" value="N_methyl"/>
    <property type="match status" value="1"/>
</dbReference>
<keyword evidence="5 6" id="KW-0472">Membrane</keyword>
<gene>
    <name evidence="7" type="ORF">SAMN05660420_02685</name>
</gene>
<evidence type="ECO:0000256" key="4">
    <source>
        <dbReference type="ARBA" id="ARBA00022989"/>
    </source>
</evidence>
<evidence type="ECO:0000313" key="8">
    <source>
        <dbReference type="Proteomes" id="UP000199409"/>
    </source>
</evidence>
<keyword evidence="2" id="KW-0488">Methylation</keyword>
<evidence type="ECO:0000256" key="3">
    <source>
        <dbReference type="ARBA" id="ARBA00022692"/>
    </source>
</evidence>